<reference evidence="1 2" key="1">
    <citation type="submission" date="2013-09" db="EMBL/GenBank/DDBJ databases">
        <title>High correlation between genotypes and phenotypes of environmental bacteria Comamonas testosteroni strains.</title>
        <authorList>
            <person name="Liu L."/>
            <person name="Zhu W."/>
            <person name="Xia X."/>
            <person name="Xu B."/>
            <person name="Luo M."/>
            <person name="Wang G."/>
        </authorList>
    </citation>
    <scope>NUCLEOTIDE SEQUENCE [LARGE SCALE GENOMIC DNA]</scope>
    <source>
        <strain evidence="1 2">JL40</strain>
    </source>
</reference>
<proteinExistence type="predicted"/>
<evidence type="ECO:0000313" key="2">
    <source>
        <dbReference type="Proteomes" id="UP000029553"/>
    </source>
</evidence>
<sequence length="112" mass="12671">MNAFDQAKPRRKVHKTVKSIDVELITIKNDPFPGQRACPEGKYAELFSKMKPGQCLSCEPDEVQPLGAAMRKWIASQDKADKLEVRTMSRFPGDSRGRVWLIAKEAKLRKVA</sequence>
<dbReference type="RefSeq" id="WP_034376146.1">
    <property type="nucleotide sequence ID" value="NZ_AWOR01000099.1"/>
</dbReference>
<comment type="caution">
    <text evidence="1">The sequence shown here is derived from an EMBL/GenBank/DDBJ whole genome shotgun (WGS) entry which is preliminary data.</text>
</comment>
<protein>
    <submittedName>
        <fullName evidence="1">Uncharacterized protein</fullName>
    </submittedName>
</protein>
<dbReference type="EMBL" id="AWOR01000099">
    <property type="protein sequence ID" value="KGH24265.1"/>
    <property type="molecule type" value="Genomic_DNA"/>
</dbReference>
<name>A0A096GGC3_COMTE</name>
<dbReference type="Proteomes" id="UP000029553">
    <property type="component" value="Unassembled WGS sequence"/>
</dbReference>
<dbReference type="AlphaFoldDB" id="A0A096GGC3"/>
<evidence type="ECO:0000313" key="1">
    <source>
        <dbReference type="EMBL" id="KGH24265.1"/>
    </source>
</evidence>
<accession>A0A096GGC3</accession>
<gene>
    <name evidence="1" type="ORF">P353_27390</name>
</gene>
<organism evidence="1 2">
    <name type="scientific">Comamonas testosteroni</name>
    <name type="common">Pseudomonas testosteroni</name>
    <dbReference type="NCBI Taxonomy" id="285"/>
    <lineage>
        <taxon>Bacteria</taxon>
        <taxon>Pseudomonadati</taxon>
        <taxon>Pseudomonadota</taxon>
        <taxon>Betaproteobacteria</taxon>
        <taxon>Burkholderiales</taxon>
        <taxon>Comamonadaceae</taxon>
        <taxon>Comamonas</taxon>
    </lineage>
</organism>